<evidence type="ECO:0000313" key="1">
    <source>
        <dbReference type="EMBL" id="RUL96138.1"/>
    </source>
</evidence>
<organism evidence="1 2">
    <name type="scientific">Rhizobium anhuiense</name>
    <dbReference type="NCBI Taxonomy" id="1184720"/>
    <lineage>
        <taxon>Bacteria</taxon>
        <taxon>Pseudomonadati</taxon>
        <taxon>Pseudomonadota</taxon>
        <taxon>Alphaproteobacteria</taxon>
        <taxon>Hyphomicrobiales</taxon>
        <taxon>Rhizobiaceae</taxon>
        <taxon>Rhizobium/Agrobacterium group</taxon>
        <taxon>Rhizobium</taxon>
    </lineage>
</organism>
<protein>
    <submittedName>
        <fullName evidence="1">Uncharacterized protein</fullName>
    </submittedName>
</protein>
<accession>A0A3S0X9Q1</accession>
<name>A0A3S0X9Q1_9HYPH</name>
<gene>
    <name evidence="1" type="ORF">EEQ99_32280</name>
</gene>
<dbReference type="Proteomes" id="UP000273611">
    <property type="component" value="Unassembled WGS sequence"/>
</dbReference>
<reference evidence="1 2" key="1">
    <citation type="journal article" date="2015" name="Int. J. Syst. Evol. Microbiol.">
        <title>Rhizobium anhuiense sp. nov., isolated from effective nodules of Vicia faba and Pisum sativum.</title>
        <authorList>
            <person name="Zhang Y.J."/>
            <person name="Zheng W.T."/>
            <person name="Everall I."/>
            <person name="Young J.P."/>
            <person name="Zhang X.X."/>
            <person name="Tian C.F."/>
            <person name="Sui X.H."/>
            <person name="Wang E.T."/>
            <person name="Chen W.X."/>
        </authorList>
    </citation>
    <scope>NUCLEOTIDE SEQUENCE [LARGE SCALE GENOMIC DNA]</scope>
    <source>
        <strain evidence="1 2">CCBAU 23252</strain>
    </source>
</reference>
<dbReference type="AlphaFoldDB" id="A0A3S0X9Q1"/>
<proteinExistence type="predicted"/>
<dbReference type="EMBL" id="RIBW01000025">
    <property type="protein sequence ID" value="RUL96138.1"/>
    <property type="molecule type" value="Genomic_DNA"/>
</dbReference>
<comment type="caution">
    <text evidence="1">The sequence shown here is derived from an EMBL/GenBank/DDBJ whole genome shotgun (WGS) entry which is preliminary data.</text>
</comment>
<sequence>MNFDGGIYSEVMDLEDLADLALGLNCARLQMSEQFYQHYEAAAEEAIDAISLSSIAEHDDPEQVIEDGLGEIEKIEA</sequence>
<evidence type="ECO:0000313" key="2">
    <source>
        <dbReference type="Proteomes" id="UP000273611"/>
    </source>
</evidence>